<organism evidence="1">
    <name type="scientific">Harvfovirus sp</name>
    <dbReference type="NCBI Taxonomy" id="2487768"/>
    <lineage>
        <taxon>Viruses</taxon>
        <taxon>Varidnaviria</taxon>
        <taxon>Bamfordvirae</taxon>
        <taxon>Nucleocytoviricota</taxon>
        <taxon>Megaviricetes</taxon>
        <taxon>Imitervirales</taxon>
        <taxon>Mimiviridae</taxon>
        <taxon>Klosneuvirinae</taxon>
    </lineage>
</organism>
<proteinExistence type="predicted"/>
<protein>
    <submittedName>
        <fullName evidence="1">Uncharacterized protein</fullName>
    </submittedName>
</protein>
<accession>A0A3G5A4R3</accession>
<gene>
    <name evidence="1" type="ORF">Harvfovirus1_84</name>
</gene>
<evidence type="ECO:0000313" key="1">
    <source>
        <dbReference type="EMBL" id="AYV80459.1"/>
    </source>
</evidence>
<name>A0A3G5A4R3_9VIRU</name>
<reference evidence="1" key="1">
    <citation type="submission" date="2018-10" db="EMBL/GenBank/DDBJ databases">
        <title>Hidden diversity of soil giant viruses.</title>
        <authorList>
            <person name="Schulz F."/>
            <person name="Alteio L."/>
            <person name="Goudeau D."/>
            <person name="Ryan E.M."/>
            <person name="Malmstrom R.R."/>
            <person name="Blanchard J."/>
            <person name="Woyke T."/>
        </authorList>
    </citation>
    <scope>NUCLEOTIDE SEQUENCE</scope>
    <source>
        <strain evidence="1">HAV1</strain>
    </source>
</reference>
<dbReference type="EMBL" id="MK072243">
    <property type="protein sequence ID" value="AYV80459.1"/>
    <property type="molecule type" value="Genomic_DNA"/>
</dbReference>
<sequence length="314" mass="35906">MTRHLNYTMMAHGGFEGAIFQLPKNVRVIMMSQNSVMMINNHNLGKAWLIALSTLKDDLKIDSNISKFDSGDKLDSQYLDEYLLNNEIDVNPNCLNRPSDFSFALYSGNIAPIGFCPDISFTDDNDSFRTGIYQMPALVDRYDTKTQKKTSASTQTIKSIIFNNLKAREIHQKSNIDYIDCDFGQLVGSLIYPKASEKFFKKGISLVNNPSTHLDLLDKTKETKLSSIIEKIVETNPTRFVTIIIFCCRYTSDEFNKKMTLLKKNLGSPEKIDGVENIEDLLLGIESISLKNYRTKLYKDNMTYMEYDYLLHPL</sequence>